<sequence>MESEALEFLRKIVEKYKVRALFDPEKKIGAYWNIIDKIDYMFESPVATDIGKFWNSYFLIDRKGQRFSLIQIVLEQVEVVERRRFFWNKTILPKHRYFIRIHEAYFKSSLVADVLREVVEVVEKKK</sequence>
<dbReference type="KEGG" id="tpie:A7C91_02305"/>
<keyword evidence="2" id="KW-1185">Reference proteome</keyword>
<dbReference type="GeneID" id="28494989"/>
<accession>A0A172WFJ8</accession>
<dbReference type="AlphaFoldDB" id="A0A172WFJ8"/>
<proteinExistence type="predicted"/>
<dbReference type="Proteomes" id="UP000076969">
    <property type="component" value="Chromosome"/>
</dbReference>
<protein>
    <submittedName>
        <fullName evidence="1">Uncharacterized protein</fullName>
    </submittedName>
</protein>
<dbReference type="EMBL" id="CP015520">
    <property type="protein sequence ID" value="ANF22149.1"/>
    <property type="molecule type" value="Genomic_DNA"/>
</dbReference>
<name>A0A172WFJ8_9EURY</name>
<organism evidence="1 2">
    <name type="scientific">Thermococcus piezophilus</name>
    <dbReference type="NCBI Taxonomy" id="1712654"/>
    <lineage>
        <taxon>Archaea</taxon>
        <taxon>Methanobacteriati</taxon>
        <taxon>Methanobacteriota</taxon>
        <taxon>Thermococci</taxon>
        <taxon>Thermococcales</taxon>
        <taxon>Thermococcaceae</taxon>
        <taxon>Thermococcus</taxon>
    </lineage>
</organism>
<evidence type="ECO:0000313" key="1">
    <source>
        <dbReference type="EMBL" id="ANF22149.1"/>
    </source>
</evidence>
<dbReference type="RefSeq" id="WP_068664558.1">
    <property type="nucleotide sequence ID" value="NZ_CP015520.1"/>
</dbReference>
<gene>
    <name evidence="1" type="ORF">A7C91_02305</name>
</gene>
<reference evidence="2" key="1">
    <citation type="journal article" date="2016" name="Syst. Appl. Microbiol.">
        <title>Thermococcus piezophilus sp. nov., a novel hyperthermophilic and piezophilic archaeon with a broad pressure range for growth, isolated from a deepest hydrothermal vent at the Mid-Cayman Rise.</title>
        <authorList>
            <person name="Dalmasso C."/>
            <person name="Oger P."/>
            <person name="Selva G."/>
            <person name="Courtine D."/>
            <person name="L'Haridon S."/>
            <person name="Garlaschelli A."/>
            <person name="Roussel E."/>
            <person name="Miyazaki J."/>
            <person name="Reveillaud J."/>
            <person name="Jebbar M."/>
            <person name="Takai K."/>
            <person name="Maignien L."/>
            <person name="Alain K."/>
        </authorList>
    </citation>
    <scope>NUCLEOTIDE SEQUENCE [LARGE SCALE GENOMIC DNA]</scope>
    <source>
        <strain evidence="2">CDGS</strain>
    </source>
</reference>
<evidence type="ECO:0000313" key="2">
    <source>
        <dbReference type="Proteomes" id="UP000076969"/>
    </source>
</evidence>